<feature type="compositionally biased region" description="Basic and acidic residues" evidence="1">
    <location>
        <begin position="54"/>
        <end position="65"/>
    </location>
</feature>
<dbReference type="GeneID" id="9946191"/>
<reference evidence="2" key="1">
    <citation type="submission" date="2012-04" db="EMBL/GenBank/DDBJ databases">
        <title>The Genome Sequence of Loa loa.</title>
        <authorList>
            <consortium name="The Broad Institute Genome Sequencing Platform"/>
            <consortium name="Broad Institute Genome Sequencing Center for Infectious Disease"/>
            <person name="Nutman T.B."/>
            <person name="Fink D.L."/>
            <person name="Russ C."/>
            <person name="Young S."/>
            <person name="Zeng Q."/>
            <person name="Gargeya S."/>
            <person name="Alvarado L."/>
            <person name="Berlin A."/>
            <person name="Chapman S.B."/>
            <person name="Chen Z."/>
            <person name="Freedman E."/>
            <person name="Gellesch M."/>
            <person name="Goldberg J."/>
            <person name="Griggs A."/>
            <person name="Gujja S."/>
            <person name="Heilman E.R."/>
            <person name="Heiman D."/>
            <person name="Howarth C."/>
            <person name="Mehta T."/>
            <person name="Neiman D."/>
            <person name="Pearson M."/>
            <person name="Roberts A."/>
            <person name="Saif S."/>
            <person name="Shea T."/>
            <person name="Shenoy N."/>
            <person name="Sisk P."/>
            <person name="Stolte C."/>
            <person name="Sykes S."/>
            <person name="White J."/>
            <person name="Yandava C."/>
            <person name="Haas B."/>
            <person name="Henn M.R."/>
            <person name="Nusbaum C."/>
            <person name="Birren B."/>
        </authorList>
    </citation>
    <scope>NUCLEOTIDE SEQUENCE [LARGE SCALE GENOMIC DNA]</scope>
</reference>
<evidence type="ECO:0000313" key="2">
    <source>
        <dbReference type="EMBL" id="EFO19730.2"/>
    </source>
</evidence>
<feature type="region of interest" description="Disordered" evidence="1">
    <location>
        <begin position="148"/>
        <end position="171"/>
    </location>
</feature>
<organism evidence="2">
    <name type="scientific">Loa loa</name>
    <name type="common">Eye worm</name>
    <name type="synonym">Filaria loa</name>
    <dbReference type="NCBI Taxonomy" id="7209"/>
    <lineage>
        <taxon>Eukaryota</taxon>
        <taxon>Metazoa</taxon>
        <taxon>Ecdysozoa</taxon>
        <taxon>Nematoda</taxon>
        <taxon>Chromadorea</taxon>
        <taxon>Rhabditida</taxon>
        <taxon>Spirurina</taxon>
        <taxon>Spiruromorpha</taxon>
        <taxon>Filarioidea</taxon>
        <taxon>Onchocercidae</taxon>
        <taxon>Loa</taxon>
    </lineage>
</organism>
<dbReference type="AlphaFoldDB" id="A0A1S0TTT9"/>
<dbReference type="CTD" id="9946191"/>
<feature type="region of interest" description="Disordered" evidence="1">
    <location>
        <begin position="54"/>
        <end position="76"/>
    </location>
</feature>
<evidence type="ECO:0000256" key="1">
    <source>
        <dbReference type="SAM" id="MobiDB-lite"/>
    </source>
</evidence>
<dbReference type="RefSeq" id="XP_003144341.2">
    <property type="nucleotide sequence ID" value="XM_003144293.2"/>
</dbReference>
<dbReference type="EMBL" id="JH712079">
    <property type="protein sequence ID" value="EFO19730.2"/>
    <property type="molecule type" value="Genomic_DNA"/>
</dbReference>
<accession>A0A1S0TTT9</accession>
<sequence length="185" mass="20336">MIISSIGNGGNLAKTNISTSNASVNNAEINNNKPNIGIVFNNCEVFRSKDRKVKEGNDLKKKEPETPSTKKSSRSNLSKIRSLLNISLKIRKGKKIPKPLERLEESIVEDGELGKRPSGKLKIKSDNGVNQTDSILPLDRTQSDFTRQETRTAKEIPASLPLPPPNESTYIFGDDLTQGTAVCFN</sequence>
<dbReference type="KEGG" id="loa:LOAG_08763"/>
<protein>
    <submittedName>
        <fullName evidence="2">Uncharacterized protein</fullName>
    </submittedName>
</protein>
<dbReference type="InParanoid" id="A0A1S0TTT9"/>
<name>A0A1S0TTT9_LOALO</name>
<dbReference type="OrthoDB" id="5822755at2759"/>
<proteinExistence type="predicted"/>
<gene>
    <name evidence="2" type="ORF">LOAG_08763</name>
</gene>